<organism evidence="1 2">
    <name type="scientific">Cystobacter ferrugineus</name>
    <dbReference type="NCBI Taxonomy" id="83449"/>
    <lineage>
        <taxon>Bacteria</taxon>
        <taxon>Pseudomonadati</taxon>
        <taxon>Myxococcota</taxon>
        <taxon>Myxococcia</taxon>
        <taxon>Myxococcales</taxon>
        <taxon>Cystobacterineae</taxon>
        <taxon>Archangiaceae</taxon>
        <taxon>Cystobacter</taxon>
    </lineage>
</organism>
<dbReference type="AlphaFoldDB" id="A0A1L9BHF9"/>
<dbReference type="EMBL" id="MPIN01000001">
    <property type="protein sequence ID" value="OJH41690.1"/>
    <property type="molecule type" value="Genomic_DNA"/>
</dbReference>
<gene>
    <name evidence="1" type="ORF">BON30_00105</name>
</gene>
<reference evidence="1 2" key="2">
    <citation type="submission" date="2016-12" db="EMBL/GenBank/DDBJ databases">
        <title>Draft Genome Sequence of Cystobacter ferrugineus Strain Cbfe23.</title>
        <authorList>
            <person name="Akbar S."/>
            <person name="Dowd S.E."/>
            <person name="Stevens D.C."/>
        </authorList>
    </citation>
    <scope>NUCLEOTIDE SEQUENCE [LARGE SCALE GENOMIC DNA]</scope>
    <source>
        <strain evidence="1 2">Cbfe23</strain>
    </source>
</reference>
<reference evidence="2" key="1">
    <citation type="submission" date="2016-11" db="EMBL/GenBank/DDBJ databases">
        <authorList>
            <person name="Shukria A."/>
            <person name="Stevens D.C."/>
        </authorList>
    </citation>
    <scope>NUCLEOTIDE SEQUENCE [LARGE SCALE GENOMIC DNA]</scope>
    <source>
        <strain evidence="2">Cbfe23</strain>
    </source>
</reference>
<sequence>MTPNIHYEHREIVGERLELTDKKAIYWLGPDVTLRGCTLVTNISARWLHLVSGNLIDCTIHAKSQLKTLPWAPMKLKGCRFKGHFGGNDFGFREDVDDRWMTGGIEDCDFSEARLNGCAFYNCDMSTIRLPRWPCFTFLEPLKHAAELRQHTWPGRVGRVTIEVVCESTKDTAAVTWHAPTVAEKMDTTVEELRAALETASGIFM</sequence>
<proteinExistence type="predicted"/>
<dbReference type="STRING" id="83449.BON30_00105"/>
<dbReference type="OrthoDB" id="5504193at2"/>
<evidence type="ECO:0000313" key="1">
    <source>
        <dbReference type="EMBL" id="OJH41690.1"/>
    </source>
</evidence>
<accession>A0A1L9BHF9</accession>
<keyword evidence="2" id="KW-1185">Reference proteome</keyword>
<dbReference type="Proteomes" id="UP000182229">
    <property type="component" value="Unassembled WGS sequence"/>
</dbReference>
<name>A0A1L9BHF9_9BACT</name>
<evidence type="ECO:0008006" key="3">
    <source>
        <dbReference type="Google" id="ProtNLM"/>
    </source>
</evidence>
<evidence type="ECO:0000313" key="2">
    <source>
        <dbReference type="Proteomes" id="UP000182229"/>
    </source>
</evidence>
<dbReference type="RefSeq" id="WP_071895672.1">
    <property type="nucleotide sequence ID" value="NZ_MPIN01000001.1"/>
</dbReference>
<protein>
    <recommendedName>
        <fullName evidence="3">Pentapeptide repeat-containing protein</fullName>
    </recommendedName>
</protein>
<comment type="caution">
    <text evidence="1">The sequence shown here is derived from an EMBL/GenBank/DDBJ whole genome shotgun (WGS) entry which is preliminary data.</text>
</comment>